<proteinExistence type="predicted"/>
<evidence type="ECO:0000259" key="1">
    <source>
        <dbReference type="PROSITE" id="PS50801"/>
    </source>
</evidence>
<comment type="caution">
    <text evidence="2">The sequence shown here is derived from an EMBL/GenBank/DDBJ whole genome shotgun (WGS) entry which is preliminary data.</text>
</comment>
<dbReference type="Pfam" id="PF13466">
    <property type="entry name" value="STAS_2"/>
    <property type="match status" value="1"/>
</dbReference>
<dbReference type="RefSeq" id="WP_365506043.1">
    <property type="nucleotide sequence ID" value="NZ_JBFANW010000068.1"/>
</dbReference>
<dbReference type="Proteomes" id="UP001617351">
    <property type="component" value="Unassembled WGS sequence"/>
</dbReference>
<gene>
    <name evidence="2" type="ORF">ACIO7M_31530</name>
</gene>
<reference evidence="2 3" key="1">
    <citation type="submission" date="2024-10" db="EMBL/GenBank/DDBJ databases">
        <title>The Natural Products Discovery Center: Release of the First 8490 Sequenced Strains for Exploring Actinobacteria Biosynthetic Diversity.</title>
        <authorList>
            <person name="Kalkreuter E."/>
            <person name="Kautsar S.A."/>
            <person name="Yang D."/>
            <person name="Bader C.D."/>
            <person name="Teijaro C.N."/>
            <person name="Fluegel L."/>
            <person name="Davis C.M."/>
            <person name="Simpson J.R."/>
            <person name="Lauterbach L."/>
            <person name="Steele A.D."/>
            <person name="Gui C."/>
            <person name="Meng S."/>
            <person name="Li G."/>
            <person name="Viehrig K."/>
            <person name="Ye F."/>
            <person name="Su P."/>
            <person name="Kiefer A.F."/>
            <person name="Nichols A."/>
            <person name="Cepeda A.J."/>
            <person name="Yan W."/>
            <person name="Fan B."/>
            <person name="Jiang Y."/>
            <person name="Adhikari A."/>
            <person name="Zheng C.-J."/>
            <person name="Schuster L."/>
            <person name="Cowan T.M."/>
            <person name="Smanski M.J."/>
            <person name="Chevrette M.G."/>
            <person name="De Carvalho L.P.S."/>
            <person name="Shen B."/>
        </authorList>
    </citation>
    <scope>NUCLEOTIDE SEQUENCE [LARGE SCALE GENOMIC DNA]</scope>
    <source>
        <strain evidence="2 3">NPDC087220</strain>
    </source>
</reference>
<evidence type="ECO:0000313" key="3">
    <source>
        <dbReference type="Proteomes" id="UP001617351"/>
    </source>
</evidence>
<dbReference type="SUPFAM" id="SSF52091">
    <property type="entry name" value="SpoIIaa-like"/>
    <property type="match status" value="1"/>
</dbReference>
<dbReference type="Gene3D" id="3.30.750.24">
    <property type="entry name" value="STAS domain"/>
    <property type="match status" value="1"/>
</dbReference>
<accession>A0ABW8ESK7</accession>
<dbReference type="PROSITE" id="PS50801">
    <property type="entry name" value="STAS"/>
    <property type="match status" value="1"/>
</dbReference>
<sequence>MQVVEVLADEGRVRVIRCVGDFDQGVLAPLAAACAAAADDDRVDKVVVDVSEVAFADSAFLNELLRLRRQLPTVLAGPLPARLLRLLELTGALGVFPLADGVDAARAR</sequence>
<dbReference type="InterPro" id="IPR002645">
    <property type="entry name" value="STAS_dom"/>
</dbReference>
<dbReference type="InterPro" id="IPR036513">
    <property type="entry name" value="STAS_dom_sf"/>
</dbReference>
<dbReference type="EMBL" id="JBIUYY010000019">
    <property type="protein sequence ID" value="MFJ2825612.1"/>
    <property type="molecule type" value="Genomic_DNA"/>
</dbReference>
<evidence type="ECO:0000313" key="2">
    <source>
        <dbReference type="EMBL" id="MFJ2825612.1"/>
    </source>
</evidence>
<name>A0ABW8ESK7_STRT5</name>
<dbReference type="InterPro" id="IPR058548">
    <property type="entry name" value="MlaB-like_STAS"/>
</dbReference>
<protein>
    <submittedName>
        <fullName evidence="2">STAS domain-containing protein</fullName>
    </submittedName>
</protein>
<feature type="domain" description="STAS" evidence="1">
    <location>
        <begin position="1"/>
        <end position="108"/>
    </location>
</feature>
<organism evidence="2 3">
    <name type="scientific">Streptomyces toxytricini</name>
    <name type="common">Actinomyces toxytricini</name>
    <dbReference type="NCBI Taxonomy" id="67369"/>
    <lineage>
        <taxon>Bacteria</taxon>
        <taxon>Bacillati</taxon>
        <taxon>Actinomycetota</taxon>
        <taxon>Actinomycetes</taxon>
        <taxon>Kitasatosporales</taxon>
        <taxon>Streptomycetaceae</taxon>
        <taxon>Streptomyces</taxon>
    </lineage>
</organism>
<keyword evidence="3" id="KW-1185">Reference proteome</keyword>